<organism evidence="8 9">
    <name type="scientific">Botryotinia convoluta</name>
    <dbReference type="NCBI Taxonomy" id="54673"/>
    <lineage>
        <taxon>Eukaryota</taxon>
        <taxon>Fungi</taxon>
        <taxon>Dikarya</taxon>
        <taxon>Ascomycota</taxon>
        <taxon>Pezizomycotina</taxon>
        <taxon>Leotiomycetes</taxon>
        <taxon>Helotiales</taxon>
        <taxon>Sclerotiniaceae</taxon>
        <taxon>Botryotinia</taxon>
    </lineage>
</organism>
<dbReference type="PIRSF" id="PIRSF005813">
    <property type="entry name" value="MSH2"/>
    <property type="match status" value="1"/>
</dbReference>
<dbReference type="SUPFAM" id="SSF52540">
    <property type="entry name" value="P-loop containing nucleoside triphosphate hydrolases"/>
    <property type="match status" value="1"/>
</dbReference>
<accession>A0A4Z1IMY4</accession>
<dbReference type="Proteomes" id="UP000297527">
    <property type="component" value="Unassembled WGS sequence"/>
</dbReference>
<name>A0A4Z1IMY4_9HELO</name>
<dbReference type="FunFam" id="3.40.50.300:FF:002054">
    <property type="entry name" value="DNA mismatch repair protein MSH4"/>
    <property type="match status" value="1"/>
</dbReference>
<dbReference type="InterPro" id="IPR027417">
    <property type="entry name" value="P-loop_NTPase"/>
</dbReference>
<dbReference type="PANTHER" id="PTHR11361:SF21">
    <property type="entry name" value="MUTS PROTEIN HOMOLOG 4"/>
    <property type="match status" value="1"/>
</dbReference>
<dbReference type="GO" id="GO:0005524">
    <property type="term" value="F:ATP binding"/>
    <property type="evidence" value="ECO:0007669"/>
    <property type="project" value="UniProtKB-KW"/>
</dbReference>
<evidence type="ECO:0000256" key="4">
    <source>
        <dbReference type="ARBA" id="ARBA00023125"/>
    </source>
</evidence>
<keyword evidence="2" id="KW-0547">Nucleotide-binding</keyword>
<sequence length="870" mass="97701">MASLSRPSTAYSTNSTSYPCGYTNSNSYSLPPHGRRSSTARPSTARPSTGRRSRASSILGAGESQQIICAVSEGRGVSPTVGLAFVNISTGEAVLSQICDNQFYVKTLHKLQVFEPTQILIVSTSGPPNPKSKMYQIVEENILGAKIVTVDRRYWSETSGIEYIQQLAFKEDLEAIKVAIGGNYFSVCCFSAALKYIDMSLSLTFAFHSLRVKYQPSEDSMMIDLATIQSLELIQNLQNAKSKDCLFGLMNETLTPMGSRLLRSSILQPSTQSTLLAARYDALAELSENDDMFLQARQALKLIPDIEKLLTCLIIIPTVPGIWNSEQDINNILMLKSFAHSIGPVFECLSGARSELLVQIRNNCRTEVVNSTIQFIDEVINEDVTYQKTPLDLRNQRTYAVKAGVSGFLDVARQTFKEATEDVHQHVAELHQNYKIQGEIRFDNLRKYYIRYSENEFDDRAIPDVLINRFRRKYYLECQTLDLIKLNQKIEDSHIEVILGSDKTIQELLENVRTEIPNLFKVCESIAMLDMIASFGQLVTNQDCYVRPEITDCIAIKSGRHPIRDKVPSHKFVPNDYYATQQSRFQIITGCNMSGKSTYIRGVALMSVMAQVGCFVPASYASFPMIHQLFARVSMDDSIEANVSTFASEMRETAFILRNIDEKSLAIIDELGRGTSTRDGLAIALSIAEALSESRALIWFATHFKELAQIMSERPGVKVYHLSVEMSDPATMTMLYKLDQGCVKEQHYGLALARVVDLPPKVLTVAEEVSKTLIAQAAARKKSSRTSSIDKRRRLLNSLKEHLKQLLESPMENHKLLEWIGKLRREFIIRMENIEIVMVDSDTEVSEDESAIEENESIFSGGPRSEFTIT</sequence>
<feature type="region of interest" description="Disordered" evidence="6">
    <location>
        <begin position="1"/>
        <end position="58"/>
    </location>
</feature>
<keyword evidence="3" id="KW-0067">ATP-binding</keyword>
<comment type="similarity">
    <text evidence="1">Belongs to the DNA mismatch repair MutS family.</text>
</comment>
<dbReference type="PROSITE" id="PS00486">
    <property type="entry name" value="DNA_MISMATCH_REPAIR_2"/>
    <property type="match status" value="1"/>
</dbReference>
<dbReference type="OrthoDB" id="276261at2759"/>
<dbReference type="AlphaFoldDB" id="A0A4Z1IMY4"/>
<dbReference type="InterPro" id="IPR007696">
    <property type="entry name" value="DNA_mismatch_repair_MutS_core"/>
</dbReference>
<comment type="caution">
    <text evidence="8">The sequence shown here is derived from an EMBL/GenBank/DDBJ whole genome shotgun (WGS) entry which is preliminary data.</text>
</comment>
<protein>
    <recommendedName>
        <fullName evidence="7">DNA mismatch repair proteins mutS family domain-containing protein</fullName>
    </recommendedName>
</protein>
<dbReference type="Gene3D" id="1.10.1420.10">
    <property type="match status" value="2"/>
</dbReference>
<dbReference type="InterPro" id="IPR036187">
    <property type="entry name" value="DNA_mismatch_repair_MutS_sf"/>
</dbReference>
<dbReference type="SMART" id="SM00533">
    <property type="entry name" value="MUTSd"/>
    <property type="match status" value="1"/>
</dbReference>
<dbReference type="GO" id="GO:0140664">
    <property type="term" value="F:ATP-dependent DNA damage sensor activity"/>
    <property type="evidence" value="ECO:0007669"/>
    <property type="project" value="InterPro"/>
</dbReference>
<feature type="region of interest" description="Disordered" evidence="6">
    <location>
        <begin position="850"/>
        <end position="870"/>
    </location>
</feature>
<dbReference type="GO" id="GO:0030983">
    <property type="term" value="F:mismatched DNA binding"/>
    <property type="evidence" value="ECO:0007669"/>
    <property type="project" value="InterPro"/>
</dbReference>
<dbReference type="SUPFAM" id="SSF48334">
    <property type="entry name" value="DNA repair protein MutS, domain III"/>
    <property type="match status" value="1"/>
</dbReference>
<dbReference type="SUPFAM" id="SSF53150">
    <property type="entry name" value="DNA repair protein MutS, domain II"/>
    <property type="match status" value="1"/>
</dbReference>
<dbReference type="PANTHER" id="PTHR11361">
    <property type="entry name" value="DNA MISMATCH REPAIR PROTEIN MUTS FAMILY MEMBER"/>
    <property type="match status" value="1"/>
</dbReference>
<feature type="domain" description="DNA mismatch repair proteins mutS family" evidence="7">
    <location>
        <begin position="664"/>
        <end position="680"/>
    </location>
</feature>
<reference evidence="8 9" key="1">
    <citation type="submission" date="2017-12" db="EMBL/GenBank/DDBJ databases">
        <title>Comparative genomics of Botrytis spp.</title>
        <authorList>
            <person name="Valero-Jimenez C.A."/>
            <person name="Tapia P."/>
            <person name="Veloso J."/>
            <person name="Silva-Moreno E."/>
            <person name="Staats M."/>
            <person name="Valdes J.H."/>
            <person name="Van Kan J.A.L."/>
        </authorList>
    </citation>
    <scope>NUCLEOTIDE SEQUENCE [LARGE SCALE GENOMIC DNA]</scope>
    <source>
        <strain evidence="8 9">MUCL11595</strain>
    </source>
</reference>
<dbReference type="Pfam" id="PF05192">
    <property type="entry name" value="MutS_III"/>
    <property type="match status" value="1"/>
</dbReference>
<dbReference type="InterPro" id="IPR000432">
    <property type="entry name" value="DNA_mismatch_repair_MutS_C"/>
</dbReference>
<proteinExistence type="inferred from homology"/>
<evidence type="ECO:0000259" key="7">
    <source>
        <dbReference type="PROSITE" id="PS00486"/>
    </source>
</evidence>
<dbReference type="GO" id="GO:0005634">
    <property type="term" value="C:nucleus"/>
    <property type="evidence" value="ECO:0007669"/>
    <property type="project" value="TreeGrafter"/>
</dbReference>
<dbReference type="Gene3D" id="3.40.50.300">
    <property type="entry name" value="P-loop containing nucleotide triphosphate hydrolases"/>
    <property type="match status" value="1"/>
</dbReference>
<evidence type="ECO:0000256" key="3">
    <source>
        <dbReference type="ARBA" id="ARBA00022840"/>
    </source>
</evidence>
<dbReference type="InterPro" id="IPR036678">
    <property type="entry name" value="MutS_con_dom_sf"/>
</dbReference>
<dbReference type="GO" id="GO:0006298">
    <property type="term" value="P:mismatch repair"/>
    <property type="evidence" value="ECO:0007669"/>
    <property type="project" value="InterPro"/>
</dbReference>
<dbReference type="Pfam" id="PF05190">
    <property type="entry name" value="MutS_IV"/>
    <property type="match status" value="1"/>
</dbReference>
<dbReference type="SMART" id="SM00534">
    <property type="entry name" value="MUTSac"/>
    <property type="match status" value="1"/>
</dbReference>
<dbReference type="Pfam" id="PF05188">
    <property type="entry name" value="MutS_II"/>
    <property type="match status" value="1"/>
</dbReference>
<dbReference type="InterPro" id="IPR011184">
    <property type="entry name" value="DNA_mismatch_repair_Msh2"/>
</dbReference>
<dbReference type="Gene3D" id="3.30.420.110">
    <property type="entry name" value="MutS, connector domain"/>
    <property type="match status" value="1"/>
</dbReference>
<keyword evidence="5" id="KW-0469">Meiosis</keyword>
<feature type="compositionally biased region" description="Low complexity" evidence="6">
    <location>
        <begin position="39"/>
        <end position="48"/>
    </location>
</feature>
<feature type="compositionally biased region" description="Polar residues" evidence="6">
    <location>
        <begin position="1"/>
        <end position="29"/>
    </location>
</feature>
<keyword evidence="9" id="KW-1185">Reference proteome</keyword>
<evidence type="ECO:0000313" key="8">
    <source>
        <dbReference type="EMBL" id="TGO62999.1"/>
    </source>
</evidence>
<dbReference type="EMBL" id="PQXN01000016">
    <property type="protein sequence ID" value="TGO62999.1"/>
    <property type="molecule type" value="Genomic_DNA"/>
</dbReference>
<dbReference type="Pfam" id="PF00488">
    <property type="entry name" value="MutS_V"/>
    <property type="match status" value="1"/>
</dbReference>
<evidence type="ECO:0000256" key="5">
    <source>
        <dbReference type="ARBA" id="ARBA00023254"/>
    </source>
</evidence>
<evidence type="ECO:0000256" key="6">
    <source>
        <dbReference type="SAM" id="MobiDB-lite"/>
    </source>
</evidence>
<dbReference type="InterPro" id="IPR007861">
    <property type="entry name" value="DNA_mismatch_repair_MutS_clamp"/>
</dbReference>
<dbReference type="InterPro" id="IPR045076">
    <property type="entry name" value="MutS"/>
</dbReference>
<evidence type="ECO:0000313" key="9">
    <source>
        <dbReference type="Proteomes" id="UP000297527"/>
    </source>
</evidence>
<dbReference type="GO" id="GO:0007131">
    <property type="term" value="P:reciprocal meiotic recombination"/>
    <property type="evidence" value="ECO:0007669"/>
    <property type="project" value="TreeGrafter"/>
</dbReference>
<gene>
    <name evidence="8" type="ORF">BCON_0016g00920</name>
</gene>
<evidence type="ECO:0000256" key="2">
    <source>
        <dbReference type="ARBA" id="ARBA00022741"/>
    </source>
</evidence>
<evidence type="ECO:0000256" key="1">
    <source>
        <dbReference type="ARBA" id="ARBA00006271"/>
    </source>
</evidence>
<dbReference type="InterPro" id="IPR007860">
    <property type="entry name" value="DNA_mmatch_repair_MutS_con_dom"/>
</dbReference>
<keyword evidence="4" id="KW-0238">DNA-binding</keyword>